<dbReference type="SUPFAM" id="SSF53218">
    <property type="entry name" value="Molybdenum cofactor biosynthesis proteins"/>
    <property type="match status" value="1"/>
</dbReference>
<evidence type="ECO:0000313" key="2">
    <source>
        <dbReference type="Proteomes" id="UP000464658"/>
    </source>
</evidence>
<accession>A0A5S9MES9</accession>
<sequence length="40" mass="4588">MKVITVSDTRTKDTDKSGRLMIDLLKEQGHLVLAYDIVKR</sequence>
<organism evidence="1 2">
    <name type="scientific">Bacillus safensis</name>
    <dbReference type="NCBI Taxonomy" id="561879"/>
    <lineage>
        <taxon>Bacteria</taxon>
        <taxon>Bacillati</taxon>
        <taxon>Bacillota</taxon>
        <taxon>Bacilli</taxon>
        <taxon>Bacillales</taxon>
        <taxon>Bacillaceae</taxon>
        <taxon>Bacillus</taxon>
    </lineage>
</organism>
<reference evidence="1 2" key="1">
    <citation type="submission" date="2019-12" db="EMBL/GenBank/DDBJ databases">
        <title>Full genome sequence of a Bacillus safensis strain isolated from commercially available natto in Indonesia.</title>
        <authorList>
            <person name="Yoshida M."/>
            <person name="Uomi M."/>
            <person name="Waturangi D."/>
            <person name="Ekaputri J.J."/>
            <person name="Setiamarga D.H.E."/>
        </authorList>
    </citation>
    <scope>NUCLEOTIDE SEQUENCE [LARGE SCALE GENOMIC DNA]</scope>
    <source>
        <strain evidence="1 2">IDN1</strain>
    </source>
</reference>
<protein>
    <recommendedName>
        <fullName evidence="3">Molybdenum cofactor biosynthesis protein</fullName>
    </recommendedName>
</protein>
<dbReference type="Proteomes" id="UP000464658">
    <property type="component" value="Chromosome"/>
</dbReference>
<dbReference type="InterPro" id="IPR036425">
    <property type="entry name" value="MoaB/Mog-like_dom_sf"/>
</dbReference>
<dbReference type="AlphaFoldDB" id="A0A5S9MES9"/>
<evidence type="ECO:0000313" key="1">
    <source>
        <dbReference type="EMBL" id="BBP91528.1"/>
    </source>
</evidence>
<evidence type="ECO:0008006" key="3">
    <source>
        <dbReference type="Google" id="ProtNLM"/>
    </source>
</evidence>
<proteinExistence type="predicted"/>
<gene>
    <name evidence="1" type="ORF">BsIDN1_51460</name>
</gene>
<dbReference type="EMBL" id="AP021906">
    <property type="protein sequence ID" value="BBP91528.1"/>
    <property type="molecule type" value="Genomic_DNA"/>
</dbReference>
<name>A0A5S9MES9_BACIA</name>
<dbReference type="Gene3D" id="3.40.980.10">
    <property type="entry name" value="MoaB/Mog-like domain"/>
    <property type="match status" value="1"/>
</dbReference>